<evidence type="ECO:0000256" key="5">
    <source>
        <dbReference type="ARBA" id="ARBA00022723"/>
    </source>
</evidence>
<feature type="compositionally biased region" description="Basic and acidic residues" evidence="10">
    <location>
        <begin position="30"/>
        <end position="45"/>
    </location>
</feature>
<accession>A0ABT4Z2R8</accession>
<dbReference type="Pfam" id="PF00383">
    <property type="entry name" value="dCMP_cyt_deam_1"/>
    <property type="match status" value="1"/>
</dbReference>
<comment type="caution">
    <text evidence="12">The sequence shown here is derived from an EMBL/GenBank/DDBJ whole genome shotgun (WGS) entry which is preliminary data.</text>
</comment>
<evidence type="ECO:0000256" key="8">
    <source>
        <dbReference type="ARBA" id="ARBA00032005"/>
    </source>
</evidence>
<dbReference type="NCBIfam" id="TIGR01354">
    <property type="entry name" value="cyt_deam_tetra"/>
    <property type="match status" value="1"/>
</dbReference>
<dbReference type="PANTHER" id="PTHR11644">
    <property type="entry name" value="CYTIDINE DEAMINASE"/>
    <property type="match status" value="1"/>
</dbReference>
<comment type="catalytic activity">
    <reaction evidence="9">
        <text>cytidine + H2O + H(+) = uridine + NH4(+)</text>
        <dbReference type="Rhea" id="RHEA:16069"/>
        <dbReference type="ChEBI" id="CHEBI:15377"/>
        <dbReference type="ChEBI" id="CHEBI:15378"/>
        <dbReference type="ChEBI" id="CHEBI:16704"/>
        <dbReference type="ChEBI" id="CHEBI:17562"/>
        <dbReference type="ChEBI" id="CHEBI:28938"/>
        <dbReference type="EC" id="3.5.4.5"/>
    </reaction>
</comment>
<dbReference type="PROSITE" id="PS51747">
    <property type="entry name" value="CYT_DCMP_DEAMINASES_2"/>
    <property type="match status" value="1"/>
</dbReference>
<evidence type="ECO:0000256" key="3">
    <source>
        <dbReference type="ARBA" id="ARBA00006576"/>
    </source>
</evidence>
<reference evidence="12 13" key="1">
    <citation type="submission" date="2023-01" db="EMBL/GenBank/DDBJ databases">
        <title>Halorubrum ezzemoulense from Santa Pola, Spain.</title>
        <authorList>
            <person name="Feng Y."/>
            <person name="Louyakis A.S."/>
            <person name="Gogarten J.P."/>
        </authorList>
    </citation>
    <scope>NUCLEOTIDE SEQUENCE [LARGE SCALE GENOMIC DNA]</scope>
    <source>
        <strain evidence="12 13">AMM015</strain>
    </source>
</reference>
<organism evidence="12 13">
    <name type="scientific">Halorubrum ezzemoulense</name>
    <name type="common">Halorubrum chaoviator</name>
    <dbReference type="NCBI Taxonomy" id="337243"/>
    <lineage>
        <taxon>Archaea</taxon>
        <taxon>Methanobacteriati</taxon>
        <taxon>Methanobacteriota</taxon>
        <taxon>Stenosarchaea group</taxon>
        <taxon>Halobacteria</taxon>
        <taxon>Halobacteriales</taxon>
        <taxon>Haloferacaceae</taxon>
        <taxon>Halorubrum</taxon>
    </lineage>
</organism>
<feature type="compositionally biased region" description="Low complexity" evidence="10">
    <location>
        <begin position="1"/>
        <end position="25"/>
    </location>
</feature>
<evidence type="ECO:0000313" key="12">
    <source>
        <dbReference type="EMBL" id="MDB2292459.1"/>
    </source>
</evidence>
<comment type="similarity">
    <text evidence="3">Belongs to the cytidine and deoxycytidylate deaminase family.</text>
</comment>
<dbReference type="InterPro" id="IPR006262">
    <property type="entry name" value="Cyt_deam_tetra"/>
</dbReference>
<comment type="cofactor">
    <cofactor evidence="1">
        <name>Zn(2+)</name>
        <dbReference type="ChEBI" id="CHEBI:29105"/>
    </cofactor>
</comment>
<evidence type="ECO:0000256" key="1">
    <source>
        <dbReference type="ARBA" id="ARBA00001947"/>
    </source>
</evidence>
<comment type="function">
    <text evidence="2">This enzyme scavenges exogenous and endogenous cytidine and 2'-deoxycytidine for UMP synthesis.</text>
</comment>
<dbReference type="EMBL" id="JAQLUK010000006">
    <property type="protein sequence ID" value="MDB2292459.1"/>
    <property type="molecule type" value="Genomic_DNA"/>
</dbReference>
<dbReference type="Proteomes" id="UP001210528">
    <property type="component" value="Unassembled WGS sequence"/>
</dbReference>
<evidence type="ECO:0000256" key="4">
    <source>
        <dbReference type="ARBA" id="ARBA00012783"/>
    </source>
</evidence>
<dbReference type="EC" id="3.5.4.5" evidence="4"/>
<dbReference type="InterPro" id="IPR016193">
    <property type="entry name" value="Cytidine_deaminase-like"/>
</dbReference>
<evidence type="ECO:0000259" key="11">
    <source>
        <dbReference type="PROSITE" id="PS51747"/>
    </source>
</evidence>
<dbReference type="CDD" id="cd01283">
    <property type="entry name" value="cytidine_deaminase"/>
    <property type="match status" value="1"/>
</dbReference>
<evidence type="ECO:0000256" key="9">
    <source>
        <dbReference type="ARBA" id="ARBA00049558"/>
    </source>
</evidence>
<evidence type="ECO:0000256" key="2">
    <source>
        <dbReference type="ARBA" id="ARBA00003949"/>
    </source>
</evidence>
<dbReference type="InterPro" id="IPR016192">
    <property type="entry name" value="APOBEC/CMP_deaminase_Zn-bd"/>
</dbReference>
<evidence type="ECO:0000256" key="10">
    <source>
        <dbReference type="SAM" id="MobiDB-lite"/>
    </source>
</evidence>
<gene>
    <name evidence="12" type="primary">cdd</name>
    <name evidence="12" type="ORF">PM085_09170</name>
</gene>
<name>A0ABT4Z2R8_HALEZ</name>
<dbReference type="GO" id="GO:0004126">
    <property type="term" value="F:cytidine deaminase activity"/>
    <property type="evidence" value="ECO:0007669"/>
    <property type="project" value="UniProtKB-EC"/>
</dbReference>
<dbReference type="SUPFAM" id="SSF53927">
    <property type="entry name" value="Cytidine deaminase-like"/>
    <property type="match status" value="1"/>
</dbReference>
<keyword evidence="5" id="KW-0479">Metal-binding</keyword>
<evidence type="ECO:0000256" key="6">
    <source>
        <dbReference type="ARBA" id="ARBA00022801"/>
    </source>
</evidence>
<proteinExistence type="inferred from homology"/>
<dbReference type="PROSITE" id="PS00903">
    <property type="entry name" value="CYT_DCMP_DEAMINASES_1"/>
    <property type="match status" value="1"/>
</dbReference>
<dbReference type="Gene3D" id="3.40.140.10">
    <property type="entry name" value="Cytidine Deaminase, domain 2"/>
    <property type="match status" value="1"/>
</dbReference>
<feature type="domain" description="CMP/dCMP-type deaminase" evidence="11">
    <location>
        <begin position="61"/>
        <end position="188"/>
    </location>
</feature>
<dbReference type="InterPro" id="IPR050202">
    <property type="entry name" value="Cyt/Deoxycyt_deaminase"/>
</dbReference>
<dbReference type="InterPro" id="IPR002125">
    <property type="entry name" value="CMP_dCMP_dom"/>
</dbReference>
<dbReference type="NCBIfam" id="NF004064">
    <property type="entry name" value="PRK05578.1"/>
    <property type="match status" value="1"/>
</dbReference>
<keyword evidence="6 12" id="KW-0378">Hydrolase</keyword>
<dbReference type="PANTHER" id="PTHR11644:SF2">
    <property type="entry name" value="CYTIDINE DEAMINASE"/>
    <property type="match status" value="1"/>
</dbReference>
<evidence type="ECO:0000313" key="13">
    <source>
        <dbReference type="Proteomes" id="UP001210528"/>
    </source>
</evidence>
<keyword evidence="7" id="KW-0862">Zinc</keyword>
<keyword evidence="13" id="KW-1185">Reference proteome</keyword>
<evidence type="ECO:0000256" key="7">
    <source>
        <dbReference type="ARBA" id="ARBA00022833"/>
    </source>
</evidence>
<sequence>MRPRWSTPSASTSASRPTPSSTAASRRGRTGSDRPRGRPATREPDGATATQYSYRSAASRGRMDELIAAAREALDAAHVPYSEYRVGAALRTADGTVYTGCNIENANYSNSLHAEEVALAEAVKNGHREFDRIAVSSGVRDGVTPCGMCRQTLAEFAADDLVVACDEGDDAVTEYTLGELLPNTINEGTLDDARED</sequence>
<protein>
    <recommendedName>
        <fullName evidence="4">cytidine deaminase</fullName>
        <ecNumber evidence="4">3.5.4.5</ecNumber>
    </recommendedName>
    <alternativeName>
        <fullName evidence="8">Cytidine aminohydrolase</fullName>
    </alternativeName>
</protein>
<feature type="region of interest" description="Disordered" evidence="10">
    <location>
        <begin position="1"/>
        <end position="55"/>
    </location>
</feature>